<evidence type="ECO:0000313" key="2">
    <source>
        <dbReference type="Proteomes" id="UP001440984"/>
    </source>
</evidence>
<comment type="caution">
    <text evidence="1">The sequence shown here is derived from an EMBL/GenBank/DDBJ whole genome shotgun (WGS) entry which is preliminary data.</text>
</comment>
<reference evidence="1 2" key="1">
    <citation type="submission" date="2024-05" db="EMBL/GenBank/DDBJ databases">
        <authorList>
            <person name="Zhao H."/>
            <person name="Xu Y."/>
            <person name="Lin S."/>
            <person name="Spain J.C."/>
            <person name="Zhou N.-Y."/>
        </authorList>
    </citation>
    <scope>NUCLEOTIDE SEQUENCE [LARGE SCALE GENOMIC DNA]</scope>
    <source>
        <strain evidence="1 2">NEAU-NG30</strain>
    </source>
</reference>
<evidence type="ECO:0000313" key="1">
    <source>
        <dbReference type="EMBL" id="MEQ0558296.1"/>
    </source>
</evidence>
<name>A0ABV0L7L4_9PSEU</name>
<dbReference type="Proteomes" id="UP001440984">
    <property type="component" value="Unassembled WGS sequence"/>
</dbReference>
<gene>
    <name evidence="1" type="ORF">ABJI51_04370</name>
</gene>
<organism evidence="1 2">
    <name type="scientific">Amycolatopsis melonis</name>
    <dbReference type="NCBI Taxonomy" id="3156488"/>
    <lineage>
        <taxon>Bacteria</taxon>
        <taxon>Bacillati</taxon>
        <taxon>Actinomycetota</taxon>
        <taxon>Actinomycetes</taxon>
        <taxon>Pseudonocardiales</taxon>
        <taxon>Pseudonocardiaceae</taxon>
        <taxon>Amycolatopsis</taxon>
    </lineage>
</organism>
<accession>A0ABV0L7L4</accession>
<keyword evidence="2" id="KW-1185">Reference proteome</keyword>
<sequence length="131" mass="13911">MRTFREDERINLLLLAALVMVIRSTAAARARPAGTWAPVVMVPAGVVVGLLYENSIAAELNTEVRQAVEIILAVLLFVDAAEVQVLDGQPAEVDAVESDTRLVADGAACALASGRGGRHGRRGSRRSRYSG</sequence>
<protein>
    <submittedName>
        <fullName evidence="1">Uncharacterized protein</fullName>
    </submittedName>
</protein>
<proteinExistence type="predicted"/>
<dbReference type="RefSeq" id="WP_348947615.1">
    <property type="nucleotide sequence ID" value="NZ_JBDZYD010000001.1"/>
</dbReference>
<dbReference type="EMBL" id="JBDZYD010000001">
    <property type="protein sequence ID" value="MEQ0558296.1"/>
    <property type="molecule type" value="Genomic_DNA"/>
</dbReference>